<name>A0A9P9A932_9PEZI</name>
<reference evidence="2" key="1">
    <citation type="journal article" date="2021" name="Nat. Commun.">
        <title>Genetic determinants of endophytism in the Arabidopsis root mycobiome.</title>
        <authorList>
            <person name="Mesny F."/>
            <person name="Miyauchi S."/>
            <person name="Thiergart T."/>
            <person name="Pickel B."/>
            <person name="Atanasova L."/>
            <person name="Karlsson M."/>
            <person name="Huettel B."/>
            <person name="Barry K.W."/>
            <person name="Haridas S."/>
            <person name="Chen C."/>
            <person name="Bauer D."/>
            <person name="Andreopoulos W."/>
            <person name="Pangilinan J."/>
            <person name="LaButti K."/>
            <person name="Riley R."/>
            <person name="Lipzen A."/>
            <person name="Clum A."/>
            <person name="Drula E."/>
            <person name="Henrissat B."/>
            <person name="Kohler A."/>
            <person name="Grigoriev I.V."/>
            <person name="Martin F.M."/>
            <person name="Hacquard S."/>
        </authorList>
    </citation>
    <scope>NUCLEOTIDE SEQUENCE</scope>
    <source>
        <strain evidence="2">MPI-SDFR-AT-0117</strain>
    </source>
</reference>
<evidence type="ECO:0008006" key="4">
    <source>
        <dbReference type="Google" id="ProtNLM"/>
    </source>
</evidence>
<comment type="caution">
    <text evidence="2">The sequence shown here is derived from an EMBL/GenBank/DDBJ whole genome shotgun (WGS) entry which is preliminary data.</text>
</comment>
<evidence type="ECO:0000313" key="2">
    <source>
        <dbReference type="EMBL" id="KAH6679892.1"/>
    </source>
</evidence>
<proteinExistence type="predicted"/>
<evidence type="ECO:0000256" key="1">
    <source>
        <dbReference type="SAM" id="SignalP"/>
    </source>
</evidence>
<protein>
    <recommendedName>
        <fullName evidence="4">Secreted protein</fullName>
    </recommendedName>
</protein>
<gene>
    <name evidence="2" type="ORF">F5X68DRAFT_192973</name>
</gene>
<organism evidence="2 3">
    <name type="scientific">Plectosphaerella plurivora</name>
    <dbReference type="NCBI Taxonomy" id="936078"/>
    <lineage>
        <taxon>Eukaryota</taxon>
        <taxon>Fungi</taxon>
        <taxon>Dikarya</taxon>
        <taxon>Ascomycota</taxon>
        <taxon>Pezizomycotina</taxon>
        <taxon>Sordariomycetes</taxon>
        <taxon>Hypocreomycetidae</taxon>
        <taxon>Glomerellales</taxon>
        <taxon>Plectosphaerellaceae</taxon>
        <taxon>Plectosphaerella</taxon>
    </lineage>
</organism>
<feature type="chain" id="PRO_5040120572" description="Secreted protein" evidence="1">
    <location>
        <begin position="20"/>
        <end position="136"/>
    </location>
</feature>
<dbReference type="EMBL" id="JAGSXJ010000020">
    <property type="protein sequence ID" value="KAH6679892.1"/>
    <property type="molecule type" value="Genomic_DNA"/>
</dbReference>
<dbReference type="OrthoDB" id="4825549at2759"/>
<dbReference type="AlphaFoldDB" id="A0A9P9A932"/>
<evidence type="ECO:0000313" key="3">
    <source>
        <dbReference type="Proteomes" id="UP000770015"/>
    </source>
</evidence>
<sequence length="136" mass="14718">MNPSKILLALAASVGLASAVAIPNPAGDVSLAEAPLEKRTCYSTGEKYGNYKGEAQELARTACRTYFRGEYKKGNTYNKCYNLPNGNSVNFSVGLLGQQAGSRRYLGEDECYSGLSKEVTGCDRGGKTTYGNWMYK</sequence>
<keyword evidence="3" id="KW-1185">Reference proteome</keyword>
<keyword evidence="1" id="KW-0732">Signal</keyword>
<dbReference type="Proteomes" id="UP000770015">
    <property type="component" value="Unassembled WGS sequence"/>
</dbReference>
<accession>A0A9P9A932</accession>
<feature type="signal peptide" evidence="1">
    <location>
        <begin position="1"/>
        <end position="19"/>
    </location>
</feature>